<name>A0A418NSK2_9SPHN</name>
<comment type="caution">
    <text evidence="3">The sequence shown here is derived from an EMBL/GenBank/DDBJ whole genome shotgun (WGS) entry which is preliminary data.</text>
</comment>
<accession>A0A418NSK2</accession>
<reference evidence="3 4" key="1">
    <citation type="submission" date="2018-08" db="EMBL/GenBank/DDBJ databases">
        <title>Erythrobacter zhengii sp.nov., a bacterium isolated from deep-sea sediment.</title>
        <authorList>
            <person name="Fang C."/>
            <person name="Wu Y.-H."/>
            <person name="Sun C."/>
            <person name="Wang H."/>
            <person name="Cheng H."/>
            <person name="Meng F.-X."/>
            <person name="Wang C.-S."/>
            <person name="Xu X.-W."/>
        </authorList>
    </citation>
    <scope>NUCLEOTIDE SEQUENCE [LARGE SCALE GENOMIC DNA]</scope>
    <source>
        <strain evidence="3 4">V18</strain>
    </source>
</reference>
<protein>
    <submittedName>
        <fullName evidence="3">Uncharacterized protein</fullName>
    </submittedName>
</protein>
<dbReference type="AlphaFoldDB" id="A0A418NSK2"/>
<evidence type="ECO:0000256" key="1">
    <source>
        <dbReference type="SAM" id="MobiDB-lite"/>
    </source>
</evidence>
<evidence type="ECO:0000313" key="3">
    <source>
        <dbReference type="EMBL" id="RIV86506.1"/>
    </source>
</evidence>
<feature type="region of interest" description="Disordered" evidence="1">
    <location>
        <begin position="20"/>
        <end position="53"/>
    </location>
</feature>
<dbReference type="RefSeq" id="WP_119586219.1">
    <property type="nucleotide sequence ID" value="NZ_CAWODQ010000022.1"/>
</dbReference>
<feature type="signal peptide" evidence="2">
    <location>
        <begin position="1"/>
        <end position="19"/>
    </location>
</feature>
<proteinExistence type="predicted"/>
<evidence type="ECO:0000256" key="2">
    <source>
        <dbReference type="SAM" id="SignalP"/>
    </source>
</evidence>
<keyword evidence="2" id="KW-0732">Signal</keyword>
<organism evidence="3 4">
    <name type="scientific">Aurantiacibacter zhengii</name>
    <dbReference type="NCBI Taxonomy" id="2307003"/>
    <lineage>
        <taxon>Bacteria</taxon>
        <taxon>Pseudomonadati</taxon>
        <taxon>Pseudomonadota</taxon>
        <taxon>Alphaproteobacteria</taxon>
        <taxon>Sphingomonadales</taxon>
        <taxon>Erythrobacteraceae</taxon>
        <taxon>Aurantiacibacter</taxon>
    </lineage>
</organism>
<keyword evidence="4" id="KW-1185">Reference proteome</keyword>
<sequence length="145" mass="15343">MRLSAALLLVATLSACVSAPRQQQAPPPPPSTVDPRQVPPTESVPPPPATAGFRMPEVLEGPGLAGIIRQPASALVGRFGQPRLDTPEGDMRKLQFRSEACVLDVYLYPLAPGGEPVATWLEARRASDGAAVDRLACIQALSRAR</sequence>
<dbReference type="Proteomes" id="UP000286576">
    <property type="component" value="Unassembled WGS sequence"/>
</dbReference>
<evidence type="ECO:0000313" key="4">
    <source>
        <dbReference type="Proteomes" id="UP000286576"/>
    </source>
</evidence>
<gene>
    <name evidence="3" type="ORF">D2V07_07195</name>
</gene>
<dbReference type="OrthoDB" id="8482143at2"/>
<dbReference type="PROSITE" id="PS51257">
    <property type="entry name" value="PROKAR_LIPOPROTEIN"/>
    <property type="match status" value="1"/>
</dbReference>
<feature type="chain" id="PRO_5019468887" evidence="2">
    <location>
        <begin position="20"/>
        <end position="145"/>
    </location>
</feature>
<dbReference type="EMBL" id="QXFL01000003">
    <property type="protein sequence ID" value="RIV86506.1"/>
    <property type="molecule type" value="Genomic_DNA"/>
</dbReference>